<organism evidence="2 3">
    <name type="scientific">Globodera rostochiensis</name>
    <name type="common">Golden nematode worm</name>
    <name type="synonym">Heterodera rostochiensis</name>
    <dbReference type="NCBI Taxonomy" id="31243"/>
    <lineage>
        <taxon>Eukaryota</taxon>
        <taxon>Metazoa</taxon>
        <taxon>Ecdysozoa</taxon>
        <taxon>Nematoda</taxon>
        <taxon>Chromadorea</taxon>
        <taxon>Rhabditida</taxon>
        <taxon>Tylenchina</taxon>
        <taxon>Tylenchomorpha</taxon>
        <taxon>Tylenchoidea</taxon>
        <taxon>Heteroderidae</taxon>
        <taxon>Heteroderinae</taxon>
        <taxon>Globodera</taxon>
    </lineage>
</organism>
<evidence type="ECO:0000256" key="1">
    <source>
        <dbReference type="SAM" id="MobiDB-lite"/>
    </source>
</evidence>
<keyword evidence="2" id="KW-1185">Reference proteome</keyword>
<name>A0A914IGD3_GLORO</name>
<dbReference type="AlphaFoldDB" id="A0A914IGD3"/>
<dbReference type="WBParaSite" id="Gr19_v10_g9981.t1">
    <property type="protein sequence ID" value="Gr19_v10_g9981.t1"/>
    <property type="gene ID" value="Gr19_v10_g9981"/>
</dbReference>
<protein>
    <submittedName>
        <fullName evidence="3">Uncharacterized protein</fullName>
    </submittedName>
</protein>
<feature type="region of interest" description="Disordered" evidence="1">
    <location>
        <begin position="63"/>
        <end position="87"/>
    </location>
</feature>
<evidence type="ECO:0000313" key="2">
    <source>
        <dbReference type="Proteomes" id="UP000887572"/>
    </source>
</evidence>
<proteinExistence type="predicted"/>
<sequence>MELKTFDEIFGEGWWNKGEAEDLKMPAPTNFGQNVHHQQNTQIGQIESNSTDQFGQIEPNSIDQLGQIEPNSTDQNPPLTESDHKDEQKQLGLSFKTIYNWKRKLGQTAQHKYYHNEQKELMKIECQKIIHKEEGKWDAPVAQLDELHTDWVEDLDNIKSSIHTKCLEKNQRVRVEKGRDPSLQKWIENIWEERFDFIIKLPGIIDAETTKLLFFTEIGPIYEELRQMALPDDVRVMTMTEINELMTERFGESKTVAAKRFEFFPRNKNQDNPSAI</sequence>
<feature type="compositionally biased region" description="Polar residues" evidence="1">
    <location>
        <begin position="63"/>
        <end position="79"/>
    </location>
</feature>
<dbReference type="Proteomes" id="UP000887572">
    <property type="component" value="Unplaced"/>
</dbReference>
<accession>A0A914IGD3</accession>
<evidence type="ECO:0000313" key="3">
    <source>
        <dbReference type="WBParaSite" id="Gr19_v10_g9981.t1"/>
    </source>
</evidence>
<reference evidence="3" key="1">
    <citation type="submission" date="2022-11" db="UniProtKB">
        <authorList>
            <consortium name="WormBaseParasite"/>
        </authorList>
    </citation>
    <scope>IDENTIFICATION</scope>
</reference>